<dbReference type="EMBL" id="JBHSTZ010000025">
    <property type="protein sequence ID" value="MFC6381632.1"/>
    <property type="molecule type" value="Genomic_DNA"/>
</dbReference>
<organism evidence="2 3">
    <name type="scientific">Psychrobacter glacincola</name>
    <dbReference type="NCBI Taxonomy" id="56810"/>
    <lineage>
        <taxon>Bacteria</taxon>
        <taxon>Pseudomonadati</taxon>
        <taxon>Pseudomonadota</taxon>
        <taxon>Gammaproteobacteria</taxon>
        <taxon>Moraxellales</taxon>
        <taxon>Moraxellaceae</taxon>
        <taxon>Psychrobacter</taxon>
    </lineage>
</organism>
<dbReference type="Pfam" id="PF07007">
    <property type="entry name" value="LprI"/>
    <property type="match status" value="1"/>
</dbReference>
<keyword evidence="3" id="KW-1185">Reference proteome</keyword>
<name>A0ABW1WAC6_9GAMM</name>
<dbReference type="Proteomes" id="UP001596264">
    <property type="component" value="Unassembled WGS sequence"/>
</dbReference>
<comment type="caution">
    <text evidence="2">The sequence shown here is derived from an EMBL/GenBank/DDBJ whole genome shotgun (WGS) entry which is preliminary data.</text>
</comment>
<proteinExistence type="predicted"/>
<dbReference type="Gene3D" id="1.20.1270.180">
    <property type="match status" value="1"/>
</dbReference>
<evidence type="ECO:0000259" key="1">
    <source>
        <dbReference type="Pfam" id="PF07007"/>
    </source>
</evidence>
<evidence type="ECO:0000313" key="3">
    <source>
        <dbReference type="Proteomes" id="UP001596264"/>
    </source>
</evidence>
<reference evidence="3" key="1">
    <citation type="journal article" date="2019" name="Int. J. Syst. Evol. Microbiol.">
        <title>The Global Catalogue of Microorganisms (GCM) 10K type strain sequencing project: providing services to taxonomists for standard genome sequencing and annotation.</title>
        <authorList>
            <consortium name="The Broad Institute Genomics Platform"/>
            <consortium name="The Broad Institute Genome Sequencing Center for Infectious Disease"/>
            <person name="Wu L."/>
            <person name="Ma J."/>
        </authorList>
    </citation>
    <scope>NUCLEOTIDE SEQUENCE [LARGE SCALE GENOMIC DNA]</scope>
    <source>
        <strain evidence="3">CCM 2050</strain>
    </source>
</reference>
<dbReference type="InterPro" id="IPR009739">
    <property type="entry name" value="LprI-like_N"/>
</dbReference>
<sequence length="217" mass="24645">MTPIKANFILGMDVQGQRLNLYRDCEEGSVTCDNMLLVAPDLGRLLQTKMLGKRQDESPYAVKLYPAKTKHSLCKDGVTPCGFQGYSFEGEDINGFINPSNKEINIGSNWTKDSATLSYQENSTYLPLASQAGLIDSLYKTSDKDLNSSYRLIGKDIESVYGQDSLNAFKKDQVRWIRQRSKDCGADSRHLPRTQAEKVCFIQQNNIRMEEYFLWID</sequence>
<accession>A0ABW1WAC6</accession>
<gene>
    <name evidence="2" type="ORF">ACFP58_09220</name>
</gene>
<evidence type="ECO:0000313" key="2">
    <source>
        <dbReference type="EMBL" id="MFC6381632.1"/>
    </source>
</evidence>
<feature type="domain" description="Lysozyme inhibitor LprI-like N-terminal" evidence="1">
    <location>
        <begin position="134"/>
        <end position="209"/>
    </location>
</feature>
<protein>
    <submittedName>
        <fullName evidence="2">Lysozyme inhibitor LprI family protein</fullName>
    </submittedName>
</protein>